<dbReference type="HOGENOM" id="CLU_872852_0_0_1"/>
<reference evidence="5" key="1">
    <citation type="journal article" date="2006" name="PLoS Biol.">
        <title>Macronuclear genome sequence of the ciliate Tetrahymena thermophila, a model eukaryote.</title>
        <authorList>
            <person name="Eisen J.A."/>
            <person name="Coyne R.S."/>
            <person name="Wu M."/>
            <person name="Wu D."/>
            <person name="Thiagarajan M."/>
            <person name="Wortman J.R."/>
            <person name="Badger J.H."/>
            <person name="Ren Q."/>
            <person name="Amedeo P."/>
            <person name="Jones K.M."/>
            <person name="Tallon L.J."/>
            <person name="Delcher A.L."/>
            <person name="Salzberg S.L."/>
            <person name="Silva J.C."/>
            <person name="Haas B.J."/>
            <person name="Majoros W.H."/>
            <person name="Farzad M."/>
            <person name="Carlton J.M."/>
            <person name="Smith R.K. Jr."/>
            <person name="Garg J."/>
            <person name="Pearlman R.E."/>
            <person name="Karrer K.M."/>
            <person name="Sun L."/>
            <person name="Manning G."/>
            <person name="Elde N.C."/>
            <person name="Turkewitz A.P."/>
            <person name="Asai D.J."/>
            <person name="Wilkes D.E."/>
            <person name="Wang Y."/>
            <person name="Cai H."/>
            <person name="Collins K."/>
            <person name="Stewart B.A."/>
            <person name="Lee S.R."/>
            <person name="Wilamowska K."/>
            <person name="Weinberg Z."/>
            <person name="Ruzzo W.L."/>
            <person name="Wloga D."/>
            <person name="Gaertig J."/>
            <person name="Frankel J."/>
            <person name="Tsao C.-C."/>
            <person name="Gorovsky M.A."/>
            <person name="Keeling P.J."/>
            <person name="Waller R.F."/>
            <person name="Patron N.J."/>
            <person name="Cherry J.M."/>
            <person name="Stover N.A."/>
            <person name="Krieger C.J."/>
            <person name="del Toro C."/>
            <person name="Ryder H.F."/>
            <person name="Williamson S.C."/>
            <person name="Barbeau R.A."/>
            <person name="Hamilton E.P."/>
            <person name="Orias E."/>
        </authorList>
    </citation>
    <scope>NUCLEOTIDE SEQUENCE [LARGE SCALE GENOMIC DNA]</scope>
    <source>
        <strain evidence="5">SB210</strain>
    </source>
</reference>
<dbReference type="GeneID" id="7826609"/>
<keyword evidence="1" id="KW-0175">Coiled coil</keyword>
<feature type="compositionally biased region" description="Basic and acidic residues" evidence="2">
    <location>
        <begin position="10"/>
        <end position="25"/>
    </location>
</feature>
<dbReference type="EMBL" id="GG662495">
    <property type="protein sequence ID" value="EDK31422.2"/>
    <property type="molecule type" value="Genomic_DNA"/>
</dbReference>
<dbReference type="KEGG" id="tet:TTHERM_00537029"/>
<dbReference type="STRING" id="312017.A4VD13"/>
<name>A4VD13_TETTS</name>
<dbReference type="SMART" id="SM00065">
    <property type="entry name" value="GAF"/>
    <property type="match status" value="1"/>
</dbReference>
<feature type="coiled-coil region" evidence="1">
    <location>
        <begin position="150"/>
        <end position="184"/>
    </location>
</feature>
<dbReference type="RefSeq" id="XP_001470996.2">
    <property type="nucleotide sequence ID" value="XM_001470946.2"/>
</dbReference>
<sequence length="814" mass="94228">MNKSQGHLEQIIDKEWQKTPNEKQRSSQKNVKPQNYLSQMLQNQNKTPKNVPILASFNTTFDKQNNPLNSLSAQLKQMNQKNFLKKPFSSSQKNRLNLSQINLNEFSSKQSQNNSMHNSYLLHQSDCNQKQILNDFLKISNYSDKVEVDIENLQNCIKDILLVNERLESENRSLKKDLNRQMKMLEFLQISNKQKDSFFQQMVEQNISLKNELDEIKLHKIQLQKFEIMKDMKQPIIIGSPHRRKASQSINVQQSINQQTINKQRIGVHSESRQQITRQQSKNIAQIKQIVDDHSNINNSESLNFIPSSLENQQNSQIQQKSKRNIQVNTLNIQNGSQTPVISSNLHNTPLQIYIPKLNKQIKNTRQQQGTTPSESNEKKNLRPQFIQHSTDHAFYASALDMDTSEKEIEDFYVEGRYIKFLRGHFQDEQNLQKLIYNLEGQTFKYFYESVNSLLSYLQIGMNLILKMKQVIKCIYNLQHKMNISEVFDALSNECISILSCDKSSIFLLDEKSNLFWTKGNKNDMIKLSVDQSGFCGHVAQTGQTINVLDAHLDDRFDKQLDLKNNYRTKSVLCAPIFDTKSSNRVMGVLQVTNKLNQSFFTKDDEGILKVIAMLSENILKNSVFNDERAEFYNSLRSLYTYSVDAIQCQSLQELIETSYVFLNRGLNIPHSKIVIFDKILQQFFTYQNGVKVYFETKEGIVGKVFNEQVLQATQNISENTDFNKMIDIDTQLPVVTIPIIKQSNLQKNKPAVLFSMDDFIHFDTECLGVLQVINSRGIPTLLVQAEKESKTQLSSYETLQRFCKLLSSALIKF</sequence>
<evidence type="ECO:0000313" key="5">
    <source>
        <dbReference type="Proteomes" id="UP000009168"/>
    </source>
</evidence>
<evidence type="ECO:0000259" key="3">
    <source>
        <dbReference type="SMART" id="SM00065"/>
    </source>
</evidence>
<evidence type="ECO:0000256" key="2">
    <source>
        <dbReference type="SAM" id="MobiDB-lite"/>
    </source>
</evidence>
<keyword evidence="5" id="KW-1185">Reference proteome</keyword>
<dbReference type="AlphaFoldDB" id="A4VD13"/>
<proteinExistence type="predicted"/>
<evidence type="ECO:0000256" key="1">
    <source>
        <dbReference type="SAM" id="Coils"/>
    </source>
</evidence>
<dbReference type="InterPro" id="IPR003018">
    <property type="entry name" value="GAF"/>
</dbReference>
<dbReference type="InterPro" id="IPR029016">
    <property type="entry name" value="GAF-like_dom_sf"/>
</dbReference>
<feature type="region of interest" description="Disordered" evidence="2">
    <location>
        <begin position="1"/>
        <end position="32"/>
    </location>
</feature>
<gene>
    <name evidence="4" type="ORF">TTHERM_00537029</name>
</gene>
<feature type="domain" description="GAF" evidence="3">
    <location>
        <begin position="483"/>
        <end position="630"/>
    </location>
</feature>
<dbReference type="Pfam" id="PF01590">
    <property type="entry name" value="GAF"/>
    <property type="match status" value="1"/>
</dbReference>
<dbReference type="InParanoid" id="A4VD13"/>
<accession>A4VD13</accession>
<dbReference type="Proteomes" id="UP000009168">
    <property type="component" value="Unassembled WGS sequence"/>
</dbReference>
<organism evidence="4 5">
    <name type="scientific">Tetrahymena thermophila (strain SB210)</name>
    <dbReference type="NCBI Taxonomy" id="312017"/>
    <lineage>
        <taxon>Eukaryota</taxon>
        <taxon>Sar</taxon>
        <taxon>Alveolata</taxon>
        <taxon>Ciliophora</taxon>
        <taxon>Intramacronucleata</taxon>
        <taxon>Oligohymenophorea</taxon>
        <taxon>Hymenostomatida</taxon>
        <taxon>Tetrahymenina</taxon>
        <taxon>Tetrahymenidae</taxon>
        <taxon>Tetrahymena</taxon>
    </lineage>
</organism>
<dbReference type="SUPFAM" id="SSF55781">
    <property type="entry name" value="GAF domain-like"/>
    <property type="match status" value="2"/>
</dbReference>
<protein>
    <submittedName>
        <fullName evidence="4">GAF domain protein</fullName>
    </submittedName>
</protein>
<dbReference type="OrthoDB" id="74705at2759"/>
<dbReference type="eggNOG" id="KOG3689">
    <property type="taxonomic scope" value="Eukaryota"/>
</dbReference>
<evidence type="ECO:0000313" key="4">
    <source>
        <dbReference type="EMBL" id="EDK31422.2"/>
    </source>
</evidence>
<dbReference type="Gene3D" id="3.30.450.40">
    <property type="match status" value="2"/>
</dbReference>